<reference evidence="2" key="1">
    <citation type="submission" date="2016-10" db="EMBL/GenBank/DDBJ databases">
        <authorList>
            <person name="Varghese N."/>
            <person name="Submissions S."/>
        </authorList>
    </citation>
    <scope>NUCLEOTIDE SEQUENCE [LARGE SCALE GENOMIC DNA]</scope>
    <source>
        <strain evidence="2">DSM 15282</strain>
    </source>
</reference>
<sequence length="95" mass="10688">MAHLNSEGVELQALFRKFDPFRAKISDIDRFFILGLHLPPGIGRPVVILKFNPFRIIFLDMLGSMNPITTKWLNPSITASETGGIKMHKHGTSQL</sequence>
<organism evidence="1 2">
    <name type="scientific">Algoriphagus ornithinivorans</name>
    <dbReference type="NCBI Taxonomy" id="226506"/>
    <lineage>
        <taxon>Bacteria</taxon>
        <taxon>Pseudomonadati</taxon>
        <taxon>Bacteroidota</taxon>
        <taxon>Cytophagia</taxon>
        <taxon>Cytophagales</taxon>
        <taxon>Cyclobacteriaceae</taxon>
        <taxon>Algoriphagus</taxon>
    </lineage>
</organism>
<protein>
    <submittedName>
        <fullName evidence="1">Uncharacterized protein</fullName>
    </submittedName>
</protein>
<gene>
    <name evidence="1" type="ORF">SAMN04488519_104160</name>
</gene>
<dbReference type="AlphaFoldDB" id="A0A1I5F146"/>
<evidence type="ECO:0000313" key="2">
    <source>
        <dbReference type="Proteomes" id="UP000199564"/>
    </source>
</evidence>
<accession>A0A1I5F146</accession>
<proteinExistence type="predicted"/>
<dbReference type="Proteomes" id="UP000199564">
    <property type="component" value="Unassembled WGS sequence"/>
</dbReference>
<evidence type="ECO:0000313" key="1">
    <source>
        <dbReference type="EMBL" id="SFO17349.1"/>
    </source>
</evidence>
<keyword evidence="2" id="KW-1185">Reference proteome</keyword>
<name>A0A1I5F146_9BACT</name>
<dbReference type="EMBL" id="FOVW01000004">
    <property type="protein sequence ID" value="SFO17349.1"/>
    <property type="molecule type" value="Genomic_DNA"/>
</dbReference>
<dbReference type="RefSeq" id="WP_139217462.1">
    <property type="nucleotide sequence ID" value="NZ_FOVW01000004.1"/>
</dbReference>